<evidence type="ECO:0000313" key="1">
    <source>
        <dbReference type="EMBL" id="GFN90011.1"/>
    </source>
</evidence>
<comment type="caution">
    <text evidence="1">The sequence shown here is derived from an EMBL/GenBank/DDBJ whole genome shotgun (WGS) entry which is preliminary data.</text>
</comment>
<accession>A0AAV3Z660</accession>
<evidence type="ECO:0000313" key="2">
    <source>
        <dbReference type="Proteomes" id="UP000735302"/>
    </source>
</evidence>
<reference evidence="1 2" key="1">
    <citation type="journal article" date="2021" name="Elife">
        <title>Chloroplast acquisition without the gene transfer in kleptoplastic sea slugs, Plakobranchus ocellatus.</title>
        <authorList>
            <person name="Maeda T."/>
            <person name="Takahashi S."/>
            <person name="Yoshida T."/>
            <person name="Shimamura S."/>
            <person name="Takaki Y."/>
            <person name="Nagai Y."/>
            <person name="Toyoda A."/>
            <person name="Suzuki Y."/>
            <person name="Arimoto A."/>
            <person name="Ishii H."/>
            <person name="Satoh N."/>
            <person name="Nishiyama T."/>
            <person name="Hasebe M."/>
            <person name="Maruyama T."/>
            <person name="Minagawa J."/>
            <person name="Obokata J."/>
            <person name="Shigenobu S."/>
        </authorList>
    </citation>
    <scope>NUCLEOTIDE SEQUENCE [LARGE SCALE GENOMIC DNA]</scope>
</reference>
<name>A0AAV3Z660_9GAST</name>
<dbReference type="Proteomes" id="UP000735302">
    <property type="component" value="Unassembled WGS sequence"/>
</dbReference>
<dbReference type="EMBL" id="BLXT01001978">
    <property type="protein sequence ID" value="GFN90011.1"/>
    <property type="molecule type" value="Genomic_DNA"/>
</dbReference>
<sequence length="97" mass="10360">MSPKTVYDLSFLYHTKAEKSVNFLSFSPPLDCSLSEAQSQSVLLAVLKLNSLCLCEGVGGTVASESDLSFAETLLSRVLASSLAPWPDGGPEILRSH</sequence>
<proteinExistence type="predicted"/>
<keyword evidence="2" id="KW-1185">Reference proteome</keyword>
<gene>
    <name evidence="1" type="ORF">PoB_001651700</name>
</gene>
<protein>
    <submittedName>
        <fullName evidence="1">Uncharacterized protein</fullName>
    </submittedName>
</protein>
<organism evidence="1 2">
    <name type="scientific">Plakobranchus ocellatus</name>
    <dbReference type="NCBI Taxonomy" id="259542"/>
    <lineage>
        <taxon>Eukaryota</taxon>
        <taxon>Metazoa</taxon>
        <taxon>Spiralia</taxon>
        <taxon>Lophotrochozoa</taxon>
        <taxon>Mollusca</taxon>
        <taxon>Gastropoda</taxon>
        <taxon>Heterobranchia</taxon>
        <taxon>Euthyneura</taxon>
        <taxon>Panpulmonata</taxon>
        <taxon>Sacoglossa</taxon>
        <taxon>Placobranchoidea</taxon>
        <taxon>Plakobranchidae</taxon>
        <taxon>Plakobranchus</taxon>
    </lineage>
</organism>
<dbReference type="AlphaFoldDB" id="A0AAV3Z660"/>